<dbReference type="InterPro" id="IPR011989">
    <property type="entry name" value="ARM-like"/>
</dbReference>
<reference evidence="4" key="3">
    <citation type="submission" date="2021-02" db="UniProtKB">
        <authorList>
            <consortium name="EnsemblMetazoa"/>
        </authorList>
    </citation>
    <scope>IDENTIFICATION</scope>
    <source>
        <strain evidence="4">USDA</strain>
    </source>
</reference>
<dbReference type="eggNOG" id="KOG2188">
    <property type="taxonomic scope" value="Eukaryota"/>
</dbReference>
<feature type="repeat" description="Pumilio" evidence="2">
    <location>
        <begin position="324"/>
        <end position="362"/>
    </location>
</feature>
<dbReference type="SUPFAM" id="SSF48371">
    <property type="entry name" value="ARM repeat"/>
    <property type="match status" value="2"/>
</dbReference>
<dbReference type="PANTHER" id="PTHR13102">
    <property type="entry name" value="NUCLEOLAR PROTEIN 9"/>
    <property type="match status" value="1"/>
</dbReference>
<dbReference type="Gene3D" id="1.25.10.10">
    <property type="entry name" value="Leucine-rich Repeat Variant"/>
    <property type="match status" value="2"/>
</dbReference>
<evidence type="ECO:0000313" key="3">
    <source>
        <dbReference type="EMBL" id="EEB19738.1"/>
    </source>
</evidence>
<dbReference type="AlphaFoldDB" id="E0W282"/>
<dbReference type="InterPro" id="IPR016024">
    <property type="entry name" value="ARM-type_fold"/>
</dbReference>
<reference evidence="3" key="1">
    <citation type="submission" date="2007-04" db="EMBL/GenBank/DDBJ databases">
        <title>Annotation of Pediculus humanus corporis strain USDA.</title>
        <authorList>
            <person name="Kirkness E."/>
            <person name="Hannick L."/>
            <person name="Hass B."/>
            <person name="Bruggner R."/>
            <person name="Lawson D."/>
            <person name="Bidwell S."/>
            <person name="Joardar V."/>
            <person name="Caler E."/>
            <person name="Walenz B."/>
            <person name="Inman J."/>
            <person name="Schobel S."/>
            <person name="Galinsky K."/>
            <person name="Amedeo P."/>
            <person name="Strausberg R."/>
        </authorList>
    </citation>
    <scope>NUCLEOTIDE SEQUENCE</scope>
    <source>
        <strain evidence="3">USDA</strain>
    </source>
</reference>
<dbReference type="OMA" id="HHLVRNF"/>
<dbReference type="GO" id="GO:0000056">
    <property type="term" value="P:ribosomal small subunit export from nucleus"/>
    <property type="evidence" value="ECO:0007669"/>
    <property type="project" value="TreeGrafter"/>
</dbReference>
<dbReference type="Pfam" id="PF22493">
    <property type="entry name" value="PUF_NOP9"/>
    <property type="match status" value="1"/>
</dbReference>
<dbReference type="OrthoDB" id="9987665at2759"/>
<dbReference type="HOGENOM" id="CLU_029199_0_0_1"/>
<dbReference type="InterPro" id="IPR001313">
    <property type="entry name" value="Pumilio_RNA-bd_rpt"/>
</dbReference>
<dbReference type="RefSeq" id="XP_002432476.1">
    <property type="nucleotide sequence ID" value="XM_002432431.1"/>
</dbReference>
<reference evidence="3" key="2">
    <citation type="submission" date="2007-04" db="EMBL/GenBank/DDBJ databases">
        <title>The genome of the human body louse.</title>
        <authorList>
            <consortium name="The Human Body Louse Genome Consortium"/>
            <person name="Kirkness E."/>
            <person name="Walenz B."/>
            <person name="Hass B."/>
            <person name="Bruggner R."/>
            <person name="Strausberg R."/>
        </authorList>
    </citation>
    <scope>NUCLEOTIDE SEQUENCE</scope>
    <source>
        <strain evidence="3">USDA</strain>
    </source>
</reference>
<proteinExistence type="predicted"/>
<organism>
    <name type="scientific">Pediculus humanus subsp. corporis</name>
    <name type="common">Body louse</name>
    <dbReference type="NCBI Taxonomy" id="121224"/>
    <lineage>
        <taxon>Eukaryota</taxon>
        <taxon>Metazoa</taxon>
        <taxon>Ecdysozoa</taxon>
        <taxon>Arthropoda</taxon>
        <taxon>Hexapoda</taxon>
        <taxon>Insecta</taxon>
        <taxon>Pterygota</taxon>
        <taxon>Neoptera</taxon>
        <taxon>Paraneoptera</taxon>
        <taxon>Psocodea</taxon>
        <taxon>Troctomorpha</taxon>
        <taxon>Phthiraptera</taxon>
        <taxon>Anoplura</taxon>
        <taxon>Pediculidae</taxon>
        <taxon>Pediculus</taxon>
    </lineage>
</organism>
<dbReference type="GO" id="GO:0005730">
    <property type="term" value="C:nucleolus"/>
    <property type="evidence" value="ECO:0007669"/>
    <property type="project" value="TreeGrafter"/>
</dbReference>
<dbReference type="PROSITE" id="PS50302">
    <property type="entry name" value="PUM"/>
    <property type="match status" value="1"/>
</dbReference>
<dbReference type="InterPro" id="IPR040000">
    <property type="entry name" value="NOP9"/>
</dbReference>
<evidence type="ECO:0000256" key="2">
    <source>
        <dbReference type="PROSITE-ProRule" id="PRU00317"/>
    </source>
</evidence>
<dbReference type="GO" id="GO:0003723">
    <property type="term" value="F:RNA binding"/>
    <property type="evidence" value="ECO:0007669"/>
    <property type="project" value="InterPro"/>
</dbReference>
<dbReference type="STRING" id="121224.E0W282"/>
<dbReference type="SMART" id="SM00025">
    <property type="entry name" value="Pumilio"/>
    <property type="match status" value="5"/>
</dbReference>
<dbReference type="Proteomes" id="UP000009046">
    <property type="component" value="Unassembled WGS sequence"/>
</dbReference>
<evidence type="ECO:0000313" key="4">
    <source>
        <dbReference type="EnsemblMetazoa" id="PHUM586260-PA"/>
    </source>
</evidence>
<dbReference type="PANTHER" id="PTHR13102:SF0">
    <property type="entry name" value="NUCLEOLAR PROTEIN 9"/>
    <property type="match status" value="1"/>
</dbReference>
<dbReference type="GO" id="GO:0000472">
    <property type="term" value="P:endonucleolytic cleavage to generate mature 5'-end of SSU-rRNA from (SSU-rRNA, 5.8S rRNA, LSU-rRNA)"/>
    <property type="evidence" value="ECO:0007669"/>
    <property type="project" value="TreeGrafter"/>
</dbReference>
<dbReference type="GO" id="GO:0030686">
    <property type="term" value="C:90S preribosome"/>
    <property type="evidence" value="ECO:0007669"/>
    <property type="project" value="TreeGrafter"/>
</dbReference>
<evidence type="ECO:0000313" key="5">
    <source>
        <dbReference type="Proteomes" id="UP000009046"/>
    </source>
</evidence>
<dbReference type="GeneID" id="8232645"/>
<name>E0W282_PEDHC</name>
<dbReference type="CTD" id="8232645"/>
<dbReference type="KEGG" id="phu:Phum_PHUM586260"/>
<dbReference type="EMBL" id="AAZO01007144">
    <property type="status" value="NOT_ANNOTATED_CDS"/>
    <property type="molecule type" value="Genomic_DNA"/>
</dbReference>
<dbReference type="GO" id="GO:0030688">
    <property type="term" value="C:preribosome, small subunit precursor"/>
    <property type="evidence" value="ECO:0007669"/>
    <property type="project" value="TreeGrafter"/>
</dbReference>
<dbReference type="EnsemblMetazoa" id="PHUM586260-RA">
    <property type="protein sequence ID" value="PHUM586260-PA"/>
    <property type="gene ID" value="PHUM586260"/>
</dbReference>
<evidence type="ECO:0000256" key="1">
    <source>
        <dbReference type="ARBA" id="ARBA00022737"/>
    </source>
</evidence>
<dbReference type="GO" id="GO:0000447">
    <property type="term" value="P:endonucleolytic cleavage in ITS1 to separate SSU-rRNA from 5.8S rRNA and LSU-rRNA from tricistronic rRNA transcript (SSU-rRNA, 5.8S rRNA, LSU-rRNA)"/>
    <property type="evidence" value="ECO:0007669"/>
    <property type="project" value="TreeGrafter"/>
</dbReference>
<gene>
    <name evidence="4" type="primary">8232645</name>
    <name evidence="3" type="ORF">Phum_PHUM586260</name>
</gene>
<keyword evidence="1" id="KW-0677">Repeat</keyword>
<dbReference type="InParanoid" id="E0W282"/>
<dbReference type="FunCoup" id="E0W282">
    <property type="interactions" value="1451"/>
</dbReference>
<dbReference type="VEuPathDB" id="VectorBase:PHUM586260"/>
<dbReference type="GO" id="GO:0000480">
    <property type="term" value="P:endonucleolytic cleavage in 5'-ETS of tricistronic rRNA transcript (SSU-rRNA, 5.8S rRNA, LSU-rRNA)"/>
    <property type="evidence" value="ECO:0007669"/>
    <property type="project" value="TreeGrafter"/>
</dbReference>
<accession>E0W282</accession>
<protein>
    <submittedName>
        <fullName evidence="3">Pumilio domain-containing protein C6G9.02C, putative</fullName>
    </submittedName>
</protein>
<dbReference type="EMBL" id="DS235874">
    <property type="protein sequence ID" value="EEB19738.1"/>
    <property type="molecule type" value="Genomic_DNA"/>
</dbReference>
<sequence>MHVDDSVVHDDEGFGRKKKKRSFLQRQKRFAKQGSFGRGTQLSQDMYDYFINIVKVMNSKKEDESEMTILASNVFQEIEGKEGEYCCNQIISRAIENLLPYSNDEEFAGFIEKFSSNLRPIFNDPFGSHVLQQTIVVSYQKYTKCKGNSNEDDDDDGVKQENEDEKKLSIRFYEYILKISQFLFNNLYDFIWDTYSNAIARTVFNVLSGNPIKGEIKPEERNKKTLMRVPQCFTELLKKFAKKIMTHPQFDDFCYQSTNSGLLQSLLVALGVDSLERREMIQQILKNYEKNQVDLLNECNEPFSRLLEVIASIGDKGTVKTIYKMVVKDKLVDLSKSKCGNFLVQKLIGNCESKKTFGKIFAKIEPEMENVLSEGNTGVVLSIVKACRRLEICQGGCMTMLSRTFHVKDVKDLILSVSTMTPWENFNMETFTFTLHGCLAVQEMLNFKKPINLVNGLLEMDDSILLKLLCDSKGCHVTDAFIGSPYVGEKNKDKLFRKLQGRYLELATSKYGSRSLDAIWSNTSLNQKTILAEELLSRQSELNGNVYGKNFGWKIHLNNFRRDKEEWIRLYRSSETAEKVFADILLPKKRQKTS</sequence>
<keyword evidence="5" id="KW-1185">Reference proteome</keyword>